<reference evidence="1" key="1">
    <citation type="journal article" date="2025" name="Int. J. Syst. Evol. Microbiol.">
        <title>Streptomyces citrinus sp. nov., with yellow diffusible pigment.</title>
        <authorList>
            <person name="He Y."/>
            <person name="Yang E."/>
            <person name="Xu J."/>
            <person name="Sun Y."/>
            <person name="Sun L."/>
        </authorList>
    </citation>
    <scope>NUCLEOTIDE SEQUENCE</scope>
    <source>
        <strain evidence="1">Q6</strain>
    </source>
</reference>
<organism evidence="1 2">
    <name type="scientific">Streptomyces citrinus</name>
    <dbReference type="NCBI Taxonomy" id="3118173"/>
    <lineage>
        <taxon>Bacteria</taxon>
        <taxon>Bacillati</taxon>
        <taxon>Actinomycetota</taxon>
        <taxon>Actinomycetes</taxon>
        <taxon>Kitasatosporales</taxon>
        <taxon>Streptomycetaceae</taxon>
        <taxon>Streptomyces</taxon>
    </lineage>
</organism>
<proteinExistence type="predicted"/>
<accession>A0ACD5A6J0</accession>
<evidence type="ECO:0000313" key="2">
    <source>
        <dbReference type="Proteomes" id="UP001432251"/>
    </source>
</evidence>
<dbReference type="Proteomes" id="UP001432251">
    <property type="component" value="Chromosome"/>
</dbReference>
<name>A0ACD5A6J0_9ACTN</name>
<gene>
    <name evidence="1" type="ORF">V2W30_04475</name>
</gene>
<protein>
    <submittedName>
        <fullName evidence="1">Uncharacterized protein</fullName>
    </submittedName>
</protein>
<keyword evidence="2" id="KW-1185">Reference proteome</keyword>
<sequence>MDFILMLTRADRTVSDCLRALDAVADAGVRHIGFKDIGVDHATLKELASRIGDLGATSYLEVVSTGREAALDSARAAVDLGVDRLMGGTWVEETLPLLDGSEIAYLPFVGDPIGHPTRLGGTPGKIAADCRRAEAAGCAGVDLLAYRTTGDDPLALVRAARAATAGRLVVAGGITGPAQIEALAAAGADAFTVGSALFDGSVDPNAATLAAQLAPILATTATTGGGH</sequence>
<evidence type="ECO:0000313" key="1">
    <source>
        <dbReference type="EMBL" id="WWQ62685.1"/>
    </source>
</evidence>
<dbReference type="EMBL" id="CP146022">
    <property type="protein sequence ID" value="WWQ62685.1"/>
    <property type="molecule type" value="Genomic_DNA"/>
</dbReference>